<dbReference type="AlphaFoldDB" id="A0A164PB28"/>
<evidence type="ECO:0000313" key="2">
    <source>
        <dbReference type="EMBL" id="KZS88545.1"/>
    </source>
</evidence>
<dbReference type="EMBL" id="KV419435">
    <property type="protein sequence ID" value="KZS88545.1"/>
    <property type="molecule type" value="Genomic_DNA"/>
</dbReference>
<feature type="non-terminal residue" evidence="2">
    <location>
        <position position="1"/>
    </location>
</feature>
<evidence type="ECO:0000313" key="3">
    <source>
        <dbReference type="Proteomes" id="UP000076722"/>
    </source>
</evidence>
<proteinExistence type="predicted"/>
<sequence>LDINSVRGIMVGILTNMCPEIFEKPNKNGEKFKCTIPYVRRYLKKTLKWSVRCGTRAAQKTPEDVDNILSQAFLRMAASIREASIDDGAFLVNTDQTQVIYAMGPKLTWNESGVKQVDVLGTEEKRAFTLVVGVSASGEALPFQAVFAGKTKESQPSTKARSRDEADEIGIIYDSGGHTYWSTLLTMKRYVELILVPYFQRQRRLHKRPTQRCMWLIDCWSVHRSQEFRDWMKKEYPWIIVMYVPAGCTGLFQPCDVGIQRVLKLSIQRCAHKDVVDDTMRQLDGGTAPEGVHLEKRVGVLRDRCVQWMVSAHRVINNEELVKKV</sequence>
<organism evidence="2 3">
    <name type="scientific">Sistotremastrum niveocremeum HHB9708</name>
    <dbReference type="NCBI Taxonomy" id="1314777"/>
    <lineage>
        <taxon>Eukaryota</taxon>
        <taxon>Fungi</taxon>
        <taxon>Dikarya</taxon>
        <taxon>Basidiomycota</taxon>
        <taxon>Agaricomycotina</taxon>
        <taxon>Agaricomycetes</taxon>
        <taxon>Sistotremastrales</taxon>
        <taxon>Sistotremastraceae</taxon>
        <taxon>Sertulicium</taxon>
        <taxon>Sertulicium niveocremeum</taxon>
    </lineage>
</organism>
<feature type="domain" description="DDE-1" evidence="1">
    <location>
        <begin position="126"/>
        <end position="319"/>
    </location>
</feature>
<dbReference type="Proteomes" id="UP000076722">
    <property type="component" value="Unassembled WGS sequence"/>
</dbReference>
<accession>A0A164PB28</accession>
<dbReference type="OrthoDB" id="3341102at2759"/>
<gene>
    <name evidence="2" type="ORF">SISNIDRAFT_417945</name>
</gene>
<name>A0A164PB28_9AGAM</name>
<dbReference type="STRING" id="1314777.A0A164PB28"/>
<dbReference type="InterPro" id="IPR004875">
    <property type="entry name" value="DDE_SF_endonuclease_dom"/>
</dbReference>
<dbReference type="Pfam" id="PF03184">
    <property type="entry name" value="DDE_1"/>
    <property type="match status" value="1"/>
</dbReference>
<dbReference type="GO" id="GO:0003676">
    <property type="term" value="F:nucleic acid binding"/>
    <property type="evidence" value="ECO:0007669"/>
    <property type="project" value="InterPro"/>
</dbReference>
<evidence type="ECO:0000259" key="1">
    <source>
        <dbReference type="Pfam" id="PF03184"/>
    </source>
</evidence>
<keyword evidence="3" id="KW-1185">Reference proteome</keyword>
<protein>
    <recommendedName>
        <fullName evidence="1">DDE-1 domain-containing protein</fullName>
    </recommendedName>
</protein>
<reference evidence="2 3" key="1">
    <citation type="journal article" date="2016" name="Mol. Biol. Evol.">
        <title>Comparative Genomics of Early-Diverging Mushroom-Forming Fungi Provides Insights into the Origins of Lignocellulose Decay Capabilities.</title>
        <authorList>
            <person name="Nagy L.G."/>
            <person name="Riley R."/>
            <person name="Tritt A."/>
            <person name="Adam C."/>
            <person name="Daum C."/>
            <person name="Floudas D."/>
            <person name="Sun H."/>
            <person name="Yadav J.S."/>
            <person name="Pangilinan J."/>
            <person name="Larsson K.H."/>
            <person name="Matsuura K."/>
            <person name="Barry K."/>
            <person name="Labutti K."/>
            <person name="Kuo R."/>
            <person name="Ohm R.A."/>
            <person name="Bhattacharya S.S."/>
            <person name="Shirouzu T."/>
            <person name="Yoshinaga Y."/>
            <person name="Martin F.M."/>
            <person name="Grigoriev I.V."/>
            <person name="Hibbett D.S."/>
        </authorList>
    </citation>
    <scope>NUCLEOTIDE SEQUENCE [LARGE SCALE GENOMIC DNA]</scope>
    <source>
        <strain evidence="2 3">HHB9708</strain>
    </source>
</reference>